<dbReference type="Gene3D" id="1.10.3300.10">
    <property type="entry name" value="Jann2411-like domain"/>
    <property type="match status" value="1"/>
</dbReference>
<dbReference type="OrthoDB" id="3531194at2"/>
<dbReference type="Proteomes" id="UP000276542">
    <property type="component" value="Unassembled WGS sequence"/>
</dbReference>
<protein>
    <submittedName>
        <fullName evidence="2">RNA-binding protein</fullName>
    </submittedName>
</protein>
<dbReference type="RefSeq" id="WP_120060887.1">
    <property type="nucleotide sequence ID" value="NZ_QYRP01000002.1"/>
</dbReference>
<dbReference type="InterPro" id="IPR010852">
    <property type="entry name" value="ABATE"/>
</dbReference>
<evidence type="ECO:0000313" key="2">
    <source>
        <dbReference type="EMBL" id="RJS46917.1"/>
    </source>
</evidence>
<name>A0A3A5HGW3_9ACTN</name>
<comment type="caution">
    <text evidence="2">The sequence shown here is derived from an EMBL/GenBank/DDBJ whole genome shotgun (WGS) entry which is preliminary data.</text>
</comment>
<evidence type="ECO:0000259" key="1">
    <source>
        <dbReference type="Pfam" id="PF11706"/>
    </source>
</evidence>
<dbReference type="InterPro" id="IPR021005">
    <property type="entry name" value="Znf_CGNR"/>
</dbReference>
<dbReference type="Pfam" id="PF11706">
    <property type="entry name" value="zf-CGNR"/>
    <property type="match status" value="1"/>
</dbReference>
<reference evidence="3" key="1">
    <citation type="submission" date="2018-09" db="EMBL/GenBank/DDBJ databases">
        <authorList>
            <person name="Zhu H."/>
        </authorList>
    </citation>
    <scope>NUCLEOTIDE SEQUENCE [LARGE SCALE GENOMIC DNA]</scope>
    <source>
        <strain evidence="3">K1W22B-1</strain>
    </source>
</reference>
<dbReference type="PANTHER" id="PTHR35525">
    <property type="entry name" value="BLL6575 PROTEIN"/>
    <property type="match status" value="1"/>
</dbReference>
<dbReference type="AlphaFoldDB" id="A0A3A5HGW3"/>
<dbReference type="InterPro" id="IPR023286">
    <property type="entry name" value="ABATE_dom_sf"/>
</dbReference>
<dbReference type="PANTHER" id="PTHR35525:SF3">
    <property type="entry name" value="BLL6575 PROTEIN"/>
    <property type="match status" value="1"/>
</dbReference>
<evidence type="ECO:0000313" key="3">
    <source>
        <dbReference type="Proteomes" id="UP000276542"/>
    </source>
</evidence>
<organism evidence="2 3">
    <name type="scientific">Nocardioides cavernaquae</name>
    <dbReference type="NCBI Taxonomy" id="2321396"/>
    <lineage>
        <taxon>Bacteria</taxon>
        <taxon>Bacillati</taxon>
        <taxon>Actinomycetota</taxon>
        <taxon>Actinomycetes</taxon>
        <taxon>Propionibacteriales</taxon>
        <taxon>Nocardioidaceae</taxon>
        <taxon>Nocardioides</taxon>
    </lineage>
</organism>
<feature type="domain" description="Zinc finger CGNR" evidence="1">
    <location>
        <begin position="137"/>
        <end position="179"/>
    </location>
</feature>
<keyword evidence="3" id="KW-1185">Reference proteome</keyword>
<proteinExistence type="predicted"/>
<dbReference type="Pfam" id="PF07336">
    <property type="entry name" value="ABATE"/>
    <property type="match status" value="1"/>
</dbReference>
<gene>
    <name evidence="2" type="ORF">D4739_12290</name>
</gene>
<sequence>MLFAHDTEMNLLAAVTLVNSRYSNPMDVDRMADAEDLDNWFREHSYSYAPAATAELVEEVTALREPLHSLFTSTRDGAVDRVNAWLAEADALPRLVRHDDLDWHIHAEPPGSSLRTQILVETAMAMIDVIRSDEMQRLSVCDDENCDGIVLDLSRNRSRRYCSTACGNRAAVAAYRARQAGG</sequence>
<dbReference type="EMBL" id="QYRP01000002">
    <property type="protein sequence ID" value="RJS46917.1"/>
    <property type="molecule type" value="Genomic_DNA"/>
</dbReference>
<dbReference type="SUPFAM" id="SSF160904">
    <property type="entry name" value="Jann2411-like"/>
    <property type="match status" value="1"/>
</dbReference>
<accession>A0A3A5HGW3</accession>